<keyword evidence="8 10" id="KW-0408">Iron</keyword>
<dbReference type="Proteomes" id="UP000504632">
    <property type="component" value="Chromosome 11"/>
</dbReference>
<evidence type="ECO:0000256" key="13">
    <source>
        <dbReference type="PROSITE-ProRule" id="PRU00152"/>
    </source>
</evidence>
<dbReference type="PROSITE" id="PS00711">
    <property type="entry name" value="LIPOXYGENASE_1"/>
    <property type="match status" value="1"/>
</dbReference>
<dbReference type="InterPro" id="IPR036226">
    <property type="entry name" value="LipOase_C_sf"/>
</dbReference>
<comment type="subcellular location">
    <subcellularLocation>
        <location evidence="1">Cytoplasm</location>
    </subcellularLocation>
</comment>
<feature type="site" description="Essential for stabilizing binding to COTL1" evidence="12">
    <location>
        <position position="102"/>
    </location>
</feature>
<feature type="domain" description="Lipoxygenase" evidence="16">
    <location>
        <begin position="117"/>
        <end position="667"/>
    </location>
</feature>
<dbReference type="PRINTS" id="PR00087">
    <property type="entry name" value="LIPOXYGENASE"/>
</dbReference>
<dbReference type="Pfam" id="PF01477">
    <property type="entry name" value="PLAT"/>
    <property type="match status" value="1"/>
</dbReference>
<dbReference type="OrthoDB" id="407298at2759"/>
<dbReference type="InterPro" id="IPR020834">
    <property type="entry name" value="LipOase_CS"/>
</dbReference>
<comment type="caution">
    <text evidence="13">Lacks conserved residue(s) required for the propagation of feature annotation.</text>
</comment>
<dbReference type="PROSITE" id="PS00081">
    <property type="entry name" value="LIPOXYGENASE_2"/>
    <property type="match status" value="1"/>
</dbReference>
<proteinExistence type="inferred from homology"/>
<dbReference type="Gene3D" id="3.10.450.60">
    <property type="match status" value="1"/>
</dbReference>
<protein>
    <submittedName>
        <fullName evidence="18">Arachidonate 15-lipoxygenase B-like</fullName>
    </submittedName>
</protein>
<keyword evidence="7 14" id="KW-0560">Oxidoreductase</keyword>
<evidence type="ECO:0000256" key="8">
    <source>
        <dbReference type="ARBA" id="ARBA00023004"/>
    </source>
</evidence>
<dbReference type="SMART" id="SM00308">
    <property type="entry name" value="LH2"/>
    <property type="match status" value="1"/>
</dbReference>
<keyword evidence="5 10" id="KW-0479">Metal-binding</keyword>
<dbReference type="PROSITE" id="PS51393">
    <property type="entry name" value="LIPOXYGENASE_3"/>
    <property type="match status" value="1"/>
</dbReference>
<evidence type="ECO:0000256" key="1">
    <source>
        <dbReference type="ARBA" id="ARBA00004496"/>
    </source>
</evidence>
<dbReference type="PROSITE" id="PS50095">
    <property type="entry name" value="PLAT"/>
    <property type="match status" value="1"/>
</dbReference>
<evidence type="ECO:0000256" key="7">
    <source>
        <dbReference type="ARBA" id="ARBA00023002"/>
    </source>
</evidence>
<dbReference type="GO" id="GO:0005506">
    <property type="term" value="F:iron ion binding"/>
    <property type="evidence" value="ECO:0007669"/>
    <property type="project" value="InterPro"/>
</dbReference>
<evidence type="ECO:0000256" key="5">
    <source>
        <dbReference type="ARBA" id="ARBA00022723"/>
    </source>
</evidence>
<comment type="similarity">
    <text evidence="3 14">Belongs to the lipoxygenase family.</text>
</comment>
<keyword evidence="11" id="KW-0106">Calcium</keyword>
<dbReference type="PRINTS" id="PR00467">
    <property type="entry name" value="MAMLPOXGNASE"/>
</dbReference>
<feature type="binding site" evidence="10">
    <location>
        <position position="544"/>
    </location>
    <ligand>
        <name>Fe cation</name>
        <dbReference type="ChEBI" id="CHEBI:24875"/>
        <note>catalytic</note>
    </ligand>
</feature>
<dbReference type="GO" id="GO:0016702">
    <property type="term" value="F:oxidoreductase activity, acting on single donors with incorporation of molecular oxygen, incorporation of two atoms of oxygen"/>
    <property type="evidence" value="ECO:0007669"/>
    <property type="project" value="InterPro"/>
</dbReference>
<dbReference type="InterPro" id="IPR036392">
    <property type="entry name" value="PLAT/LH2_dom_sf"/>
</dbReference>
<keyword evidence="6 14" id="KW-0223">Dioxygenase</keyword>
<dbReference type="SUPFAM" id="SSF48484">
    <property type="entry name" value="Lipoxigenase"/>
    <property type="match status" value="1"/>
</dbReference>
<dbReference type="GO" id="GO:0034440">
    <property type="term" value="P:lipid oxidation"/>
    <property type="evidence" value="ECO:0007669"/>
    <property type="project" value="InterPro"/>
</dbReference>
<feature type="binding site" evidence="10">
    <location>
        <position position="370"/>
    </location>
    <ligand>
        <name>Fe cation</name>
        <dbReference type="ChEBI" id="CHEBI:24875"/>
        <note>catalytic</note>
    </ligand>
</feature>
<organism evidence="17 18">
    <name type="scientific">Chanos chanos</name>
    <name type="common">Milkfish</name>
    <name type="synonym">Mugil chanos</name>
    <dbReference type="NCBI Taxonomy" id="29144"/>
    <lineage>
        <taxon>Eukaryota</taxon>
        <taxon>Metazoa</taxon>
        <taxon>Chordata</taxon>
        <taxon>Craniata</taxon>
        <taxon>Vertebrata</taxon>
        <taxon>Euteleostomi</taxon>
        <taxon>Actinopterygii</taxon>
        <taxon>Neopterygii</taxon>
        <taxon>Teleostei</taxon>
        <taxon>Ostariophysi</taxon>
        <taxon>Gonorynchiformes</taxon>
        <taxon>Chanidae</taxon>
        <taxon>Chanos</taxon>
    </lineage>
</organism>
<dbReference type="AlphaFoldDB" id="A0A6J2WIF8"/>
<dbReference type="RefSeq" id="XP_030644129.1">
    <property type="nucleotide sequence ID" value="XM_030788269.1"/>
</dbReference>
<evidence type="ECO:0000256" key="14">
    <source>
        <dbReference type="RuleBase" id="RU003974"/>
    </source>
</evidence>
<dbReference type="Gene3D" id="2.60.60.20">
    <property type="entry name" value="PLAT/LH2 domain"/>
    <property type="match status" value="1"/>
</dbReference>
<keyword evidence="9" id="KW-0443">Lipid metabolism</keyword>
<evidence type="ECO:0000256" key="3">
    <source>
        <dbReference type="ARBA" id="ARBA00009419"/>
    </source>
</evidence>
<dbReference type="InterPro" id="IPR013819">
    <property type="entry name" value="LipOase_C"/>
</dbReference>
<accession>A0A6J2WIF8</accession>
<evidence type="ECO:0000256" key="2">
    <source>
        <dbReference type="ARBA" id="ARBA00005189"/>
    </source>
</evidence>
<dbReference type="GeneID" id="115824163"/>
<dbReference type="InterPro" id="IPR020833">
    <property type="entry name" value="LipOase_Fe_BS"/>
</dbReference>
<sequence>MSYQVEVFTGDMLHAGTTNRVSIKLVGTKGSSDSVNLSWLGGFSRGSVRKFKLKFPASIGSLLLMELEANALFDVGDNEWFCSKVIVTTPEGDRVLFPCYSWLADDEKLVFRDAVAKTILKDTNDITKEQRNKEIERRYRAFRWQLHAPGIPHKVKGDSPEALPDEVRFSFTKSTEFQLTQVSAILVLKLQTLATRKGPWTNFEQLDHVFTERRTDTFEYVRQHWREDEFFGYQLLNGMNPILIQKCSELPKKFPVTDDMVKAFLPSRSNLKNEMKRGNIFLCDYKRLDGLSGNVINKKQQYLTAPMCLLFSNPEGKLLPIAIQLKQEPGEENPIFLPSDSESDWLLAKTFVRNAEFNEHELNSHLLRSHLMAEVFAVSTFRNLPAVHPLFKLLQPHYRYTLQINIMARALLISEDGVFAKHTAIGYGGTAKFLERATSSLTYSSLCLPDDIKARGVEDIPNYYYRDDGLKLWNIINKFVDGIVRYYYNSDDDVIKDTELQNWIGEINKKGFMNKAERGISSLKSVDELVKCLTIVIFTVSGQHASVNNGQFDYGGWMPNLPSTLKRPPPTKKGCITEYSIFDTLPEISTTVNIMAALYVLSKTSSDRHPLGYYPEELFSEVIPLEIIDEFQVELKFLSEEIEKRNKKLQLPYIYLNPKEMENSVSI</sequence>
<dbReference type="InterPro" id="IPR001024">
    <property type="entry name" value="PLAT/LH2_dom"/>
</dbReference>
<gene>
    <name evidence="18" type="primary">LOC115824163</name>
</gene>
<keyword evidence="4" id="KW-0963">Cytoplasm</keyword>
<evidence type="ECO:0000256" key="12">
    <source>
        <dbReference type="PIRSR" id="PIRSR601885-3"/>
    </source>
</evidence>
<evidence type="ECO:0000256" key="4">
    <source>
        <dbReference type="ARBA" id="ARBA00022490"/>
    </source>
</evidence>
<keyword evidence="17" id="KW-1185">Reference proteome</keyword>
<dbReference type="PANTHER" id="PTHR11771">
    <property type="entry name" value="LIPOXYGENASE"/>
    <property type="match status" value="1"/>
</dbReference>
<evidence type="ECO:0000313" key="18">
    <source>
        <dbReference type="RefSeq" id="XP_030644129.1"/>
    </source>
</evidence>
<feature type="binding site" evidence="10">
    <location>
        <position position="667"/>
    </location>
    <ligand>
        <name>Fe cation</name>
        <dbReference type="ChEBI" id="CHEBI:24875"/>
        <note>catalytic</note>
    </ligand>
</feature>
<dbReference type="InParanoid" id="A0A6J2WIF8"/>
<dbReference type="InterPro" id="IPR000907">
    <property type="entry name" value="LipOase"/>
</dbReference>
<evidence type="ECO:0000256" key="10">
    <source>
        <dbReference type="PIRSR" id="PIRSR601885-1"/>
    </source>
</evidence>
<evidence type="ECO:0000256" key="6">
    <source>
        <dbReference type="ARBA" id="ARBA00022964"/>
    </source>
</evidence>
<evidence type="ECO:0000313" key="17">
    <source>
        <dbReference type="Proteomes" id="UP000504632"/>
    </source>
</evidence>
<dbReference type="FunFam" id="1.20.245.10:FF:000001">
    <property type="entry name" value="Arachidonate 5-lipoxygenase a"/>
    <property type="match status" value="1"/>
</dbReference>
<feature type="binding site" evidence="10">
    <location>
        <position position="365"/>
    </location>
    <ligand>
        <name>Fe cation</name>
        <dbReference type="ChEBI" id="CHEBI:24875"/>
        <note>catalytic</note>
    </ligand>
</feature>
<comment type="cofactor">
    <cofactor evidence="10">
        <name>Fe cation</name>
        <dbReference type="ChEBI" id="CHEBI:24875"/>
    </cofactor>
    <text evidence="10">Binds 1 Fe cation per subunit.</text>
</comment>
<evidence type="ECO:0000256" key="11">
    <source>
        <dbReference type="PIRSR" id="PIRSR601885-2"/>
    </source>
</evidence>
<feature type="domain" description="PLAT" evidence="15">
    <location>
        <begin position="1"/>
        <end position="117"/>
    </location>
</feature>
<evidence type="ECO:0000259" key="16">
    <source>
        <dbReference type="PROSITE" id="PS51393"/>
    </source>
</evidence>
<name>A0A6J2WIF8_CHACN</name>
<reference evidence="18" key="2">
    <citation type="submission" date="2025-08" db="UniProtKB">
        <authorList>
            <consortium name="RefSeq"/>
        </authorList>
    </citation>
    <scope>IDENTIFICATION</scope>
</reference>
<dbReference type="InterPro" id="IPR001885">
    <property type="entry name" value="LipOase_mml"/>
</dbReference>
<dbReference type="Pfam" id="PF00305">
    <property type="entry name" value="Lipoxygenase"/>
    <property type="match status" value="1"/>
</dbReference>
<dbReference type="SUPFAM" id="SSF49723">
    <property type="entry name" value="Lipase/lipooxygenase domain (PLAT/LH2 domain)"/>
    <property type="match status" value="1"/>
</dbReference>
<comment type="pathway">
    <text evidence="2">Lipid metabolism.</text>
</comment>
<dbReference type="Gene3D" id="1.20.245.10">
    <property type="entry name" value="Lipoxygenase-1, Domain 5"/>
    <property type="match status" value="1"/>
</dbReference>
<reference evidence="17" key="1">
    <citation type="submission" date="2024-06" db="UniProtKB">
        <authorList>
            <consortium name="RefSeq"/>
        </authorList>
    </citation>
    <scope>NUCLEOTIDE SEQUENCE [LARGE SCALE GENOMIC DNA]</scope>
</reference>
<evidence type="ECO:0000259" key="15">
    <source>
        <dbReference type="PROSITE" id="PS50095"/>
    </source>
</evidence>
<dbReference type="GO" id="GO:0005737">
    <property type="term" value="C:cytoplasm"/>
    <property type="evidence" value="ECO:0007669"/>
    <property type="project" value="UniProtKB-SubCell"/>
</dbReference>
<feature type="binding site" evidence="11">
    <location>
        <position position="16"/>
    </location>
    <ligand>
        <name>Ca(2+)</name>
        <dbReference type="ChEBI" id="CHEBI:29108"/>
        <label>1</label>
    </ligand>
</feature>
<evidence type="ECO:0000256" key="9">
    <source>
        <dbReference type="ARBA" id="ARBA00023098"/>
    </source>
</evidence>